<gene>
    <name evidence="2" type="ORF">GMARGA_LOCUS30561</name>
</gene>
<keyword evidence="3" id="KW-1185">Reference proteome</keyword>
<protein>
    <submittedName>
        <fullName evidence="2">22120_t:CDS:1</fullName>
    </submittedName>
</protein>
<feature type="coiled-coil region" evidence="1">
    <location>
        <begin position="81"/>
        <end position="187"/>
    </location>
</feature>
<evidence type="ECO:0000313" key="3">
    <source>
        <dbReference type="Proteomes" id="UP000789901"/>
    </source>
</evidence>
<dbReference type="Proteomes" id="UP000789901">
    <property type="component" value="Unassembled WGS sequence"/>
</dbReference>
<keyword evidence="1" id="KW-0175">Coiled coil</keyword>
<dbReference type="EMBL" id="CAJVQB010043351">
    <property type="protein sequence ID" value="CAG8831106.1"/>
    <property type="molecule type" value="Genomic_DNA"/>
</dbReference>
<feature type="non-terminal residue" evidence="2">
    <location>
        <position position="1"/>
    </location>
</feature>
<evidence type="ECO:0000313" key="2">
    <source>
        <dbReference type="EMBL" id="CAG8831106.1"/>
    </source>
</evidence>
<accession>A0ABN7WGI3</accession>
<evidence type="ECO:0000256" key="1">
    <source>
        <dbReference type="SAM" id="Coils"/>
    </source>
</evidence>
<sequence length="444" mass="51438">IEIEDFNRDIGQMKAMLASPTVTNQDSESTISNEIPPNKELEDQNSMTNEYNNQVLPKTNARQLGIKKLEDQNNMINEYNNQVLPETIKEMQSRIKELEDQNSKMQSKINEHNNQVLEYPPETINAMQLRIKELEDQNSKMQSKINEHNNQVLEGPSETISAMQLRIEELESTMQRWKTQALKYQSALGNANVGDDISDISKLKKDIIDLKANLANFCILSGSEGINHENGIKLLKKYGITTYDQIKFESLLQAALQKHILETVIERVCYLTENPGCLETKIVNQTNGLLTMLEAFNSSQKGNVNISQNIPTKLRQKIYYMLSNRGFNTLEDREHPFITEIKKEICTTMAQYRTARDHTKFDKLAETLARDIIRIFFCQVHTQEKKVDKLCWFENNEKYNPEYMEGHYNHDNQDLVVEICEFPLISLNKRHEILSLAKVYVRPN</sequence>
<name>A0ABN7WGI3_GIGMA</name>
<reference evidence="2 3" key="1">
    <citation type="submission" date="2021-06" db="EMBL/GenBank/DDBJ databases">
        <authorList>
            <person name="Kallberg Y."/>
            <person name="Tangrot J."/>
            <person name="Rosling A."/>
        </authorList>
    </citation>
    <scope>NUCLEOTIDE SEQUENCE [LARGE SCALE GENOMIC DNA]</scope>
    <source>
        <strain evidence="2 3">120-4 pot B 10/14</strain>
    </source>
</reference>
<comment type="caution">
    <text evidence="2">The sequence shown here is derived from an EMBL/GenBank/DDBJ whole genome shotgun (WGS) entry which is preliminary data.</text>
</comment>
<proteinExistence type="predicted"/>
<organism evidence="2 3">
    <name type="scientific">Gigaspora margarita</name>
    <dbReference type="NCBI Taxonomy" id="4874"/>
    <lineage>
        <taxon>Eukaryota</taxon>
        <taxon>Fungi</taxon>
        <taxon>Fungi incertae sedis</taxon>
        <taxon>Mucoromycota</taxon>
        <taxon>Glomeromycotina</taxon>
        <taxon>Glomeromycetes</taxon>
        <taxon>Diversisporales</taxon>
        <taxon>Gigasporaceae</taxon>
        <taxon>Gigaspora</taxon>
    </lineage>
</organism>